<evidence type="ECO:0000256" key="1">
    <source>
        <dbReference type="ARBA" id="ARBA00022679"/>
    </source>
</evidence>
<evidence type="ECO:0000313" key="4">
    <source>
        <dbReference type="EMBL" id="MBB4019093.1"/>
    </source>
</evidence>
<dbReference type="RefSeq" id="WP_183317826.1">
    <property type="nucleotide sequence ID" value="NZ_JACIEN010000006.1"/>
</dbReference>
<organism evidence="4 5">
    <name type="scientific">Chelatococcus caeni</name>
    <dbReference type="NCBI Taxonomy" id="1348468"/>
    <lineage>
        <taxon>Bacteria</taxon>
        <taxon>Pseudomonadati</taxon>
        <taxon>Pseudomonadota</taxon>
        <taxon>Alphaproteobacteria</taxon>
        <taxon>Hyphomicrobiales</taxon>
        <taxon>Chelatococcaceae</taxon>
        <taxon>Chelatococcus</taxon>
    </lineage>
</organism>
<dbReference type="InterPro" id="IPR029056">
    <property type="entry name" value="Ribokinase-like"/>
</dbReference>
<dbReference type="GO" id="GO:0050225">
    <property type="term" value="F:pseudouridine kinase activity"/>
    <property type="evidence" value="ECO:0007669"/>
    <property type="project" value="UniProtKB-EC"/>
</dbReference>
<feature type="domain" description="Carbohydrate kinase PfkB" evidence="3">
    <location>
        <begin position="7"/>
        <end position="300"/>
    </location>
</feature>
<dbReference type="Gene3D" id="3.40.1190.20">
    <property type="match status" value="1"/>
</dbReference>
<gene>
    <name evidence="4" type="ORF">GGR16_004140</name>
</gene>
<keyword evidence="1 4" id="KW-0808">Transferase</keyword>
<keyword evidence="2 4" id="KW-0418">Kinase</keyword>
<dbReference type="PANTHER" id="PTHR42909:SF4">
    <property type="entry name" value="CARBOHYDRATE KINASE, PFKB FAMILY"/>
    <property type="match status" value="1"/>
</dbReference>
<dbReference type="Proteomes" id="UP000577362">
    <property type="component" value="Unassembled WGS sequence"/>
</dbReference>
<sequence>MTQGPSVLVAGGANLDVKCRADRPVVMRTSNPGTTTVACGGVARNVAERLARRGTAVRLLTILGEDAAGERIARETLAAGVDMSLCLRAALPTGSYTAVLDPEGELVVAVAAMHILDALDAAAIAAREEAIREAAFVVADANLSPPALAHLAGLAAAHGRPLALEPVSVAKAARLGPILAAGVPVALMTPNRDELAALTGLPVDGETALAAAARMLHGRGVRRLAVGLGAHGVFLSTAEGEIAVLPALAAGRARDVTGAGDAALAGTVFGLASGWDFTAAVSEGQRMAAAVVTRRDDAAAQEEIER</sequence>
<proteinExistence type="predicted"/>
<dbReference type="InterPro" id="IPR011611">
    <property type="entry name" value="PfkB_dom"/>
</dbReference>
<dbReference type="EC" id="2.7.1.83" evidence="4"/>
<dbReference type="PROSITE" id="PS00583">
    <property type="entry name" value="PFKB_KINASES_1"/>
    <property type="match status" value="1"/>
</dbReference>
<dbReference type="CDD" id="cd01941">
    <property type="entry name" value="YeiC_kinase_like"/>
    <property type="match status" value="1"/>
</dbReference>
<comment type="caution">
    <text evidence="4">The sequence shown here is derived from an EMBL/GenBank/DDBJ whole genome shotgun (WGS) entry which is preliminary data.</text>
</comment>
<dbReference type="GO" id="GO:0004730">
    <property type="term" value="F:pseudouridylate synthase activity"/>
    <property type="evidence" value="ECO:0007669"/>
    <property type="project" value="TreeGrafter"/>
</dbReference>
<evidence type="ECO:0000256" key="2">
    <source>
        <dbReference type="ARBA" id="ARBA00022777"/>
    </source>
</evidence>
<keyword evidence="5" id="KW-1185">Reference proteome</keyword>
<protein>
    <submittedName>
        <fullName evidence="4">Pseudouridine kinase</fullName>
        <ecNumber evidence="4">2.7.1.83</ecNumber>
    </submittedName>
</protein>
<dbReference type="EMBL" id="JACIEN010000006">
    <property type="protein sequence ID" value="MBB4019093.1"/>
    <property type="molecule type" value="Genomic_DNA"/>
</dbReference>
<dbReference type="SUPFAM" id="SSF53613">
    <property type="entry name" value="Ribokinase-like"/>
    <property type="match status" value="1"/>
</dbReference>
<name>A0A840C2P6_9HYPH</name>
<dbReference type="InterPro" id="IPR002173">
    <property type="entry name" value="Carboh/pur_kinase_PfkB_CS"/>
</dbReference>
<evidence type="ECO:0000313" key="5">
    <source>
        <dbReference type="Proteomes" id="UP000577362"/>
    </source>
</evidence>
<dbReference type="AlphaFoldDB" id="A0A840C2P6"/>
<dbReference type="GO" id="GO:0016798">
    <property type="term" value="F:hydrolase activity, acting on glycosyl bonds"/>
    <property type="evidence" value="ECO:0007669"/>
    <property type="project" value="TreeGrafter"/>
</dbReference>
<evidence type="ECO:0000259" key="3">
    <source>
        <dbReference type="Pfam" id="PF00294"/>
    </source>
</evidence>
<accession>A0A840C2P6</accession>
<dbReference type="PANTHER" id="PTHR42909">
    <property type="entry name" value="ZGC:136858"/>
    <property type="match status" value="1"/>
</dbReference>
<dbReference type="GO" id="GO:0005737">
    <property type="term" value="C:cytoplasm"/>
    <property type="evidence" value="ECO:0007669"/>
    <property type="project" value="TreeGrafter"/>
</dbReference>
<dbReference type="Pfam" id="PF00294">
    <property type="entry name" value="PfkB"/>
    <property type="match status" value="1"/>
</dbReference>
<reference evidence="4 5" key="1">
    <citation type="submission" date="2020-08" db="EMBL/GenBank/DDBJ databases">
        <title>Genomic Encyclopedia of Type Strains, Phase IV (KMG-IV): sequencing the most valuable type-strain genomes for metagenomic binning, comparative biology and taxonomic classification.</title>
        <authorList>
            <person name="Goeker M."/>
        </authorList>
    </citation>
    <scope>NUCLEOTIDE SEQUENCE [LARGE SCALE GENOMIC DNA]</scope>
    <source>
        <strain evidence="4 5">DSM 103737</strain>
    </source>
</reference>